<dbReference type="InterPro" id="IPR011333">
    <property type="entry name" value="SKP1/BTB/POZ_sf"/>
</dbReference>
<proteinExistence type="predicted"/>
<evidence type="ECO:0000313" key="3">
    <source>
        <dbReference type="EMBL" id="GBC08030.1"/>
    </source>
</evidence>
<dbReference type="PROSITE" id="PS51886">
    <property type="entry name" value="TLDC"/>
    <property type="match status" value="1"/>
</dbReference>
<dbReference type="Pfam" id="PF00651">
    <property type="entry name" value="BTB"/>
    <property type="match status" value="1"/>
</dbReference>
<evidence type="ECO:0000259" key="2">
    <source>
        <dbReference type="PROSITE" id="PS51886"/>
    </source>
</evidence>
<gene>
    <name evidence="4" type="ORF">RCL2_001684000</name>
    <name evidence="3" type="ORF">RclHR1_07880004</name>
</gene>
<reference evidence="4" key="2">
    <citation type="submission" date="2019-10" db="EMBL/GenBank/DDBJ databases">
        <title>Conservation and host-specific expression of non-tandemly repeated heterogenous ribosome RNA gene in arbuscular mycorrhizal fungi.</title>
        <authorList>
            <person name="Maeda T."/>
            <person name="Kobayashi Y."/>
            <person name="Nakagawa T."/>
            <person name="Ezawa T."/>
            <person name="Yamaguchi K."/>
            <person name="Bino T."/>
            <person name="Nishimoto Y."/>
            <person name="Shigenobu S."/>
            <person name="Kawaguchi M."/>
        </authorList>
    </citation>
    <scope>NUCLEOTIDE SEQUENCE</scope>
    <source>
        <strain evidence="4">HR1</strain>
    </source>
</reference>
<dbReference type="Gene3D" id="3.30.710.10">
    <property type="entry name" value="Potassium Channel Kv1.1, Chain A"/>
    <property type="match status" value="1"/>
</dbReference>
<dbReference type="Pfam" id="PF07707">
    <property type="entry name" value="BACK"/>
    <property type="match status" value="1"/>
</dbReference>
<name>A0A2Z6SDF0_9GLOM</name>
<evidence type="ECO:0000313" key="4">
    <source>
        <dbReference type="EMBL" id="GES89978.1"/>
    </source>
</evidence>
<dbReference type="SUPFAM" id="SSF54695">
    <property type="entry name" value="POZ domain"/>
    <property type="match status" value="1"/>
</dbReference>
<dbReference type="EMBL" id="BLAL01000193">
    <property type="protein sequence ID" value="GES89978.1"/>
    <property type="molecule type" value="Genomic_DNA"/>
</dbReference>
<sequence>MDDNNFLPKLSQNLLEILNDEEYYDIAIEVGKDPHVKVFRAHMIILYYRSPYLQRILSTNKKKNDGTLTHIKLPNISPEIFQIILRFIYGGRLSLKEYDTSDIIKILISASKLSLQELVTFLQSFLIKNKTDWMEQNFNFIYQTSFSDDSFVELQNYCTDLIAKEPDKLFKSPNFYSTSEKLLVTIIQNDNLKMSEIQVWEHVIKWGLAQNPELSSDITNFSKNDFDILKDTIQQCILFIKFYNLTSKEFITKVLPYKRILSKELYEDLLNTYLNLLDPDIKPSDKSKRHIVTDKTKSRTVDSKIITYQHTELISKWIDKLNISGKLTSSYNFKLIFRGSRDGFSSDRFHRICDYRTHMITIIKVKDSSEILGGYNPIQWKSGGCYGTTKDSFIFSFNNDDGIDNYILSRVTDENHAIFDSLYFGPSFGTSDISIRPIFDSNICRKSSYEKPIRKTDDEFIVEDCEIFQISHN</sequence>
<dbReference type="EMBL" id="BEXD01004190">
    <property type="protein sequence ID" value="GBC08030.1"/>
    <property type="molecule type" value="Genomic_DNA"/>
</dbReference>
<dbReference type="AlphaFoldDB" id="A0A2Z6SDF0"/>
<evidence type="ECO:0000313" key="5">
    <source>
        <dbReference type="Proteomes" id="UP000247702"/>
    </source>
</evidence>
<dbReference type="CDD" id="cd18186">
    <property type="entry name" value="BTB_POZ_ZBTB_KLHL-like"/>
    <property type="match status" value="1"/>
</dbReference>
<organism evidence="3 5">
    <name type="scientific">Rhizophagus clarus</name>
    <dbReference type="NCBI Taxonomy" id="94130"/>
    <lineage>
        <taxon>Eukaryota</taxon>
        <taxon>Fungi</taxon>
        <taxon>Fungi incertae sedis</taxon>
        <taxon>Mucoromycota</taxon>
        <taxon>Glomeromycotina</taxon>
        <taxon>Glomeromycetes</taxon>
        <taxon>Glomerales</taxon>
        <taxon>Glomeraceae</taxon>
        <taxon>Rhizophagus</taxon>
    </lineage>
</organism>
<dbReference type="Pfam" id="PF07534">
    <property type="entry name" value="TLD"/>
    <property type="match status" value="1"/>
</dbReference>
<dbReference type="Proteomes" id="UP000247702">
    <property type="component" value="Unassembled WGS sequence"/>
</dbReference>
<comment type="caution">
    <text evidence="3">The sequence shown here is derived from an EMBL/GenBank/DDBJ whole genome shotgun (WGS) entry which is preliminary data.</text>
</comment>
<protein>
    <submittedName>
        <fullName evidence="4">Carbohydrate-binding module family 13 protein</fullName>
    </submittedName>
</protein>
<dbReference type="Proteomes" id="UP000615446">
    <property type="component" value="Unassembled WGS sequence"/>
</dbReference>
<dbReference type="InterPro" id="IPR000210">
    <property type="entry name" value="BTB/POZ_dom"/>
</dbReference>
<dbReference type="InterPro" id="IPR011705">
    <property type="entry name" value="BACK"/>
</dbReference>
<feature type="domain" description="BTB" evidence="1">
    <location>
        <begin position="24"/>
        <end position="97"/>
    </location>
</feature>
<evidence type="ECO:0000259" key="1">
    <source>
        <dbReference type="PROSITE" id="PS50097"/>
    </source>
</evidence>
<dbReference type="PROSITE" id="PS50097">
    <property type="entry name" value="BTB"/>
    <property type="match status" value="1"/>
</dbReference>
<dbReference type="Gene3D" id="1.25.40.420">
    <property type="match status" value="1"/>
</dbReference>
<dbReference type="InterPro" id="IPR006571">
    <property type="entry name" value="TLDc_dom"/>
</dbReference>
<dbReference type="SMART" id="SM00225">
    <property type="entry name" value="BTB"/>
    <property type="match status" value="1"/>
</dbReference>
<dbReference type="PANTHER" id="PTHR45774:SF3">
    <property type="entry name" value="BTB (POZ) DOMAIN-CONTAINING 2B-RELATED"/>
    <property type="match status" value="1"/>
</dbReference>
<reference evidence="3 5" key="1">
    <citation type="submission" date="2017-11" db="EMBL/GenBank/DDBJ databases">
        <title>The genome of Rhizophagus clarus HR1 reveals common genetic basis of auxotrophy among arbuscular mycorrhizal fungi.</title>
        <authorList>
            <person name="Kobayashi Y."/>
        </authorList>
    </citation>
    <scope>NUCLEOTIDE SEQUENCE [LARGE SCALE GENOMIC DNA]</scope>
    <source>
        <strain evidence="3 5">HR1</strain>
    </source>
</reference>
<feature type="domain" description="TLDc" evidence="2">
    <location>
        <begin position="304"/>
        <end position="471"/>
    </location>
</feature>
<dbReference type="SMART" id="SM00584">
    <property type="entry name" value="TLDc"/>
    <property type="match status" value="1"/>
</dbReference>
<dbReference type="OrthoDB" id="27341at2759"/>
<accession>A0A2Z6SDF0</accession>
<dbReference type="PANTHER" id="PTHR45774">
    <property type="entry name" value="BTB/POZ DOMAIN-CONTAINING"/>
    <property type="match status" value="1"/>
</dbReference>
<keyword evidence="5" id="KW-1185">Reference proteome</keyword>